<gene>
    <name evidence="7" type="ORF">EVAR_9735_1</name>
</gene>
<feature type="transmembrane region" description="Helical" evidence="6">
    <location>
        <begin position="85"/>
        <end position="109"/>
    </location>
</feature>
<dbReference type="Proteomes" id="UP000299102">
    <property type="component" value="Unassembled WGS sequence"/>
</dbReference>
<evidence type="ECO:0000313" key="7">
    <source>
        <dbReference type="EMBL" id="GBP21552.1"/>
    </source>
</evidence>
<comment type="subcellular location">
    <subcellularLocation>
        <location evidence="1">Membrane</location>
        <topology evidence="1">Multi-pass membrane protein</topology>
    </subcellularLocation>
</comment>
<keyword evidence="4 6" id="KW-1133">Transmembrane helix</keyword>
<reference evidence="7 8" key="1">
    <citation type="journal article" date="2019" name="Commun. Biol.">
        <title>The bagworm genome reveals a unique fibroin gene that provides high tensile strength.</title>
        <authorList>
            <person name="Kono N."/>
            <person name="Nakamura H."/>
            <person name="Ohtoshi R."/>
            <person name="Tomita M."/>
            <person name="Numata K."/>
            <person name="Arakawa K."/>
        </authorList>
    </citation>
    <scope>NUCLEOTIDE SEQUENCE [LARGE SCALE GENOMIC DNA]</scope>
</reference>
<feature type="transmembrane region" description="Helical" evidence="6">
    <location>
        <begin position="60"/>
        <end position="79"/>
    </location>
</feature>
<evidence type="ECO:0000256" key="5">
    <source>
        <dbReference type="ARBA" id="ARBA00023136"/>
    </source>
</evidence>
<accession>A0A4C1U5B9</accession>
<evidence type="ECO:0000256" key="1">
    <source>
        <dbReference type="ARBA" id="ARBA00004141"/>
    </source>
</evidence>
<organism evidence="7 8">
    <name type="scientific">Eumeta variegata</name>
    <name type="common">Bagworm moth</name>
    <name type="synonym">Eumeta japonica</name>
    <dbReference type="NCBI Taxonomy" id="151549"/>
    <lineage>
        <taxon>Eukaryota</taxon>
        <taxon>Metazoa</taxon>
        <taxon>Ecdysozoa</taxon>
        <taxon>Arthropoda</taxon>
        <taxon>Hexapoda</taxon>
        <taxon>Insecta</taxon>
        <taxon>Pterygota</taxon>
        <taxon>Neoptera</taxon>
        <taxon>Endopterygota</taxon>
        <taxon>Lepidoptera</taxon>
        <taxon>Glossata</taxon>
        <taxon>Ditrysia</taxon>
        <taxon>Tineoidea</taxon>
        <taxon>Psychidae</taxon>
        <taxon>Oiketicinae</taxon>
        <taxon>Eumeta</taxon>
    </lineage>
</organism>
<evidence type="ECO:0000256" key="4">
    <source>
        <dbReference type="ARBA" id="ARBA00022989"/>
    </source>
</evidence>
<dbReference type="PANTHER" id="PTHR23511:SF35">
    <property type="entry name" value="MAJOR FACILITATOR SUPERFAMILY (MFS) PROFILE DOMAIN-CONTAINING PROTEIN"/>
    <property type="match status" value="1"/>
</dbReference>
<dbReference type="InterPro" id="IPR036259">
    <property type="entry name" value="MFS_trans_sf"/>
</dbReference>
<feature type="transmembrane region" description="Helical" evidence="6">
    <location>
        <begin position="255"/>
        <end position="274"/>
    </location>
</feature>
<dbReference type="EMBL" id="BGZK01000130">
    <property type="protein sequence ID" value="GBP21552.1"/>
    <property type="molecule type" value="Genomic_DNA"/>
</dbReference>
<protein>
    <submittedName>
        <fullName evidence="7">Uncharacterized protein</fullName>
    </submittedName>
</protein>
<evidence type="ECO:0000256" key="2">
    <source>
        <dbReference type="ARBA" id="ARBA00022448"/>
    </source>
</evidence>
<proteinExistence type="predicted"/>
<keyword evidence="5 6" id="KW-0472">Membrane</keyword>
<feature type="transmembrane region" description="Helical" evidence="6">
    <location>
        <begin position="29"/>
        <end position="48"/>
    </location>
</feature>
<dbReference type="OrthoDB" id="4139357at2759"/>
<dbReference type="PANTHER" id="PTHR23511">
    <property type="entry name" value="SYNAPTIC VESICLE GLYCOPROTEIN 2"/>
    <property type="match status" value="1"/>
</dbReference>
<evidence type="ECO:0000256" key="6">
    <source>
        <dbReference type="SAM" id="Phobius"/>
    </source>
</evidence>
<keyword evidence="8" id="KW-1185">Reference proteome</keyword>
<evidence type="ECO:0000313" key="8">
    <source>
        <dbReference type="Proteomes" id="UP000299102"/>
    </source>
</evidence>
<dbReference type="AlphaFoldDB" id="A0A4C1U5B9"/>
<comment type="caution">
    <text evidence="7">The sequence shown here is derived from an EMBL/GenBank/DDBJ whole genome shotgun (WGS) entry which is preliminary data.</text>
</comment>
<name>A0A4C1U5B9_EUMVA</name>
<dbReference type="GO" id="GO:0016020">
    <property type="term" value="C:membrane"/>
    <property type="evidence" value="ECO:0007669"/>
    <property type="project" value="UniProtKB-SubCell"/>
</dbReference>
<keyword evidence="3 6" id="KW-0812">Transmembrane</keyword>
<sequence>MVVTIRSITVIGPAPTLQPDAVPCALNDTALLIVFAVGALQSIVNALLSLFINRVGRRNMVMAIALVAGACGVVVNLVPHVVGGVVLLAVFKLGILVLGLYTAITVALFPTHLSEINVTLKVTNVLEEENAENLKLVSRYSYDVDITSGREDLPPRALGLQQASEHCQPLRWNETSDKGVLMEREWRNRKRVTHWNSHFMEKYEYSHSLDEIQQRKLHVRSVPAMAVALTMMAGRTGTFLSIQLINYLLVANCTLTFYLFCSLFMASALVASLLPDDRYLGKPQPPKESTD</sequence>
<evidence type="ECO:0000256" key="3">
    <source>
        <dbReference type="ARBA" id="ARBA00022692"/>
    </source>
</evidence>
<keyword evidence="2" id="KW-0813">Transport</keyword>
<dbReference type="SUPFAM" id="SSF103473">
    <property type="entry name" value="MFS general substrate transporter"/>
    <property type="match status" value="1"/>
</dbReference>